<accession>A0A7W8U635</accession>
<dbReference type="Proteomes" id="UP000585507">
    <property type="component" value="Unassembled WGS sequence"/>
</dbReference>
<feature type="domain" description="EamA" evidence="2">
    <location>
        <begin position="154"/>
        <end position="284"/>
    </location>
</feature>
<feature type="transmembrane region" description="Helical" evidence="1">
    <location>
        <begin position="67"/>
        <end position="88"/>
    </location>
</feature>
<feature type="transmembrane region" description="Helical" evidence="1">
    <location>
        <begin position="267"/>
        <end position="289"/>
    </location>
</feature>
<evidence type="ECO:0000313" key="3">
    <source>
        <dbReference type="EMBL" id="MBB5533515.1"/>
    </source>
</evidence>
<protein>
    <submittedName>
        <fullName evidence="3">Drug/metabolite transporter (DMT)-like permease</fullName>
    </submittedName>
</protein>
<gene>
    <name evidence="3" type="ORF">GGD55_000176</name>
</gene>
<dbReference type="PANTHER" id="PTHR22911:SF102">
    <property type="entry name" value="MEMBRANE PROTEIN"/>
    <property type="match status" value="1"/>
</dbReference>
<proteinExistence type="predicted"/>
<feature type="transmembrane region" description="Helical" evidence="1">
    <location>
        <begin position="37"/>
        <end position="55"/>
    </location>
</feature>
<keyword evidence="1" id="KW-0812">Transmembrane</keyword>
<feature type="transmembrane region" description="Helical" evidence="1">
    <location>
        <begin position="152"/>
        <end position="171"/>
    </location>
</feature>
<keyword evidence="1" id="KW-0472">Membrane</keyword>
<dbReference type="PANTHER" id="PTHR22911">
    <property type="entry name" value="ACYL-MALONYL CONDENSING ENZYME-RELATED"/>
    <property type="match status" value="1"/>
</dbReference>
<dbReference type="EMBL" id="JACHBK010000001">
    <property type="protein sequence ID" value="MBB5533515.1"/>
    <property type="molecule type" value="Genomic_DNA"/>
</dbReference>
<evidence type="ECO:0000259" key="2">
    <source>
        <dbReference type="Pfam" id="PF00892"/>
    </source>
</evidence>
<comment type="caution">
    <text evidence="3">The sequence shown here is derived from an EMBL/GenBank/DDBJ whole genome shotgun (WGS) entry which is preliminary data.</text>
</comment>
<dbReference type="InterPro" id="IPR000620">
    <property type="entry name" value="EamA_dom"/>
</dbReference>
<evidence type="ECO:0000256" key="1">
    <source>
        <dbReference type="SAM" id="Phobius"/>
    </source>
</evidence>
<feature type="domain" description="EamA" evidence="2">
    <location>
        <begin position="14"/>
        <end position="138"/>
    </location>
</feature>
<sequence>MEKDIKTGSIEMTAAMLISGTIGWFVLASGQPVIDVVLWRCLFGALTLIAICASLGHFRAGILTWRLFALAVLGGVAIVVNWLLLFAAYSRASISIATMVYNTQPFMLLAIGALFFKEKITMTKLFWLGIAFAGMIAIVEAKPAGGFTGGDYLMGIALALGAAFFYALAALVAKRLKGTPPHLIALIQVITGLLMLAPFAGASGLPTQASQWALLVTMGAVHTGLMYVLLYGAIQKLPTHLTGALSFIYPVAALAVDRIAFGHQLQPAQLLGSAAILIAAAGMTFGWTLPRPAGHQTDEAVQRRNA</sequence>
<dbReference type="AlphaFoldDB" id="A0A7W8U635"/>
<evidence type="ECO:0000313" key="4">
    <source>
        <dbReference type="Proteomes" id="UP000585507"/>
    </source>
</evidence>
<reference evidence="3 4" key="1">
    <citation type="submission" date="2020-08" db="EMBL/GenBank/DDBJ databases">
        <title>Genomic Encyclopedia of Type Strains, Phase IV (KMG-V): Genome sequencing to study the core and pangenomes of soil and plant-associated prokaryotes.</title>
        <authorList>
            <person name="Whitman W."/>
        </authorList>
    </citation>
    <scope>NUCLEOTIDE SEQUENCE [LARGE SCALE GENOMIC DNA]</scope>
    <source>
        <strain evidence="3 4">SEMIA 4084</strain>
    </source>
</reference>
<dbReference type="SUPFAM" id="SSF103481">
    <property type="entry name" value="Multidrug resistance efflux transporter EmrE"/>
    <property type="match status" value="2"/>
</dbReference>
<dbReference type="Pfam" id="PF00892">
    <property type="entry name" value="EamA"/>
    <property type="match status" value="2"/>
</dbReference>
<feature type="transmembrane region" description="Helical" evidence="1">
    <location>
        <begin position="12"/>
        <end position="31"/>
    </location>
</feature>
<dbReference type="Gene3D" id="1.10.3730.20">
    <property type="match status" value="1"/>
</dbReference>
<feature type="transmembrane region" description="Helical" evidence="1">
    <location>
        <begin position="212"/>
        <end position="234"/>
    </location>
</feature>
<feature type="transmembrane region" description="Helical" evidence="1">
    <location>
        <begin position="241"/>
        <end position="261"/>
    </location>
</feature>
<dbReference type="GO" id="GO:0016020">
    <property type="term" value="C:membrane"/>
    <property type="evidence" value="ECO:0007669"/>
    <property type="project" value="InterPro"/>
</dbReference>
<keyword evidence="4" id="KW-1185">Reference proteome</keyword>
<feature type="transmembrane region" description="Helical" evidence="1">
    <location>
        <begin position="125"/>
        <end position="146"/>
    </location>
</feature>
<keyword evidence="1" id="KW-1133">Transmembrane helix</keyword>
<feature type="transmembrane region" description="Helical" evidence="1">
    <location>
        <begin position="94"/>
        <end position="116"/>
    </location>
</feature>
<name>A0A7W8U635_9HYPH</name>
<organism evidence="3 4">
    <name type="scientific">Rhizobium giardinii</name>
    <dbReference type="NCBI Taxonomy" id="56731"/>
    <lineage>
        <taxon>Bacteria</taxon>
        <taxon>Pseudomonadati</taxon>
        <taxon>Pseudomonadota</taxon>
        <taxon>Alphaproteobacteria</taxon>
        <taxon>Hyphomicrobiales</taxon>
        <taxon>Rhizobiaceae</taxon>
        <taxon>Rhizobium/Agrobacterium group</taxon>
        <taxon>Rhizobium</taxon>
    </lineage>
</organism>
<dbReference type="InterPro" id="IPR037185">
    <property type="entry name" value="EmrE-like"/>
</dbReference>
<dbReference type="RefSeq" id="WP_018323781.1">
    <property type="nucleotide sequence ID" value="NZ_JACHBK010000001.1"/>
</dbReference>
<feature type="transmembrane region" description="Helical" evidence="1">
    <location>
        <begin position="183"/>
        <end position="200"/>
    </location>
</feature>